<sequence>MGNLIRYHLGSVAFGALIIAIVQMIRLVLKYIEQKSSGMNEGLKWCLRCCQCCLWCFEKFLKFLNRNAYIQIALFGYSFCKGARNGFAIVAKNALRVGTLNFVGEFVFFLVK</sequence>
<reference evidence="7 8" key="1">
    <citation type="journal article" date="2019" name="PLoS Biol.">
        <title>Sex chromosomes control vertical transmission of feminizing Wolbachia symbionts in an isopod.</title>
        <authorList>
            <person name="Becking T."/>
            <person name="Chebbi M.A."/>
            <person name="Giraud I."/>
            <person name="Moumen B."/>
            <person name="Laverre T."/>
            <person name="Caubet Y."/>
            <person name="Peccoud J."/>
            <person name="Gilbert C."/>
            <person name="Cordaux R."/>
        </authorList>
    </citation>
    <scope>NUCLEOTIDE SEQUENCE [LARGE SCALE GENOMIC DNA]</scope>
    <source>
        <strain evidence="7">ANa2</strain>
        <tissue evidence="7">Whole body excluding digestive tract and cuticle</tissue>
    </source>
</reference>
<dbReference type="Pfam" id="PF04515">
    <property type="entry name" value="Choline_transpo"/>
    <property type="match status" value="1"/>
</dbReference>
<comment type="function">
    <text evidence="6">Choline transporter.</text>
</comment>
<dbReference type="InterPro" id="IPR007603">
    <property type="entry name" value="Choline_transptr-like"/>
</dbReference>
<dbReference type="OrthoDB" id="420519at2759"/>
<comment type="caution">
    <text evidence="7">The sequence shown here is derived from an EMBL/GenBank/DDBJ whole genome shotgun (WGS) entry which is preliminary data.</text>
</comment>
<protein>
    <recommendedName>
        <fullName evidence="6">Choline transporter-like protein</fullName>
    </recommendedName>
</protein>
<dbReference type="GO" id="GO:0005886">
    <property type="term" value="C:plasma membrane"/>
    <property type="evidence" value="ECO:0007669"/>
    <property type="project" value="UniProtKB-SubCell"/>
</dbReference>
<evidence type="ECO:0000313" key="8">
    <source>
        <dbReference type="Proteomes" id="UP000326759"/>
    </source>
</evidence>
<dbReference type="PANTHER" id="PTHR12385:SF96">
    <property type="entry name" value="CHOLINE TRANSPORTER-LIKE PROTEIN"/>
    <property type="match status" value="1"/>
</dbReference>
<evidence type="ECO:0000256" key="1">
    <source>
        <dbReference type="ARBA" id="ARBA00004141"/>
    </source>
</evidence>
<dbReference type="Proteomes" id="UP000326759">
    <property type="component" value="Unassembled WGS sequence"/>
</dbReference>
<dbReference type="AlphaFoldDB" id="A0A5N5STM1"/>
<gene>
    <name evidence="7" type="ORF">Anas_04052</name>
</gene>
<evidence type="ECO:0000256" key="4">
    <source>
        <dbReference type="ARBA" id="ARBA00022989"/>
    </source>
</evidence>
<keyword evidence="3 6" id="KW-0812">Transmembrane</keyword>
<keyword evidence="5 6" id="KW-0472">Membrane</keyword>
<accession>A0A5N5STM1</accession>
<keyword evidence="4 6" id="KW-1133">Transmembrane helix</keyword>
<evidence type="ECO:0000256" key="6">
    <source>
        <dbReference type="RuleBase" id="RU368066"/>
    </source>
</evidence>
<comment type="caution">
    <text evidence="6">Lacks conserved residue(s) required for the propagation of feature annotation.</text>
</comment>
<dbReference type="EMBL" id="SEYY01020386">
    <property type="protein sequence ID" value="KAB7497347.1"/>
    <property type="molecule type" value="Genomic_DNA"/>
</dbReference>
<evidence type="ECO:0000313" key="7">
    <source>
        <dbReference type="EMBL" id="KAB7497347.1"/>
    </source>
</evidence>
<feature type="non-terminal residue" evidence="7">
    <location>
        <position position="112"/>
    </location>
</feature>
<evidence type="ECO:0000256" key="5">
    <source>
        <dbReference type="ARBA" id="ARBA00023136"/>
    </source>
</evidence>
<organism evidence="7 8">
    <name type="scientific">Armadillidium nasatum</name>
    <dbReference type="NCBI Taxonomy" id="96803"/>
    <lineage>
        <taxon>Eukaryota</taxon>
        <taxon>Metazoa</taxon>
        <taxon>Ecdysozoa</taxon>
        <taxon>Arthropoda</taxon>
        <taxon>Crustacea</taxon>
        <taxon>Multicrustacea</taxon>
        <taxon>Malacostraca</taxon>
        <taxon>Eumalacostraca</taxon>
        <taxon>Peracarida</taxon>
        <taxon>Isopoda</taxon>
        <taxon>Oniscidea</taxon>
        <taxon>Crinocheta</taxon>
        <taxon>Armadillidiidae</taxon>
        <taxon>Armadillidium</taxon>
    </lineage>
</organism>
<evidence type="ECO:0000256" key="2">
    <source>
        <dbReference type="ARBA" id="ARBA00007168"/>
    </source>
</evidence>
<dbReference type="GO" id="GO:0022857">
    <property type="term" value="F:transmembrane transporter activity"/>
    <property type="evidence" value="ECO:0007669"/>
    <property type="project" value="UniProtKB-UniRule"/>
</dbReference>
<proteinExistence type="inferred from homology"/>
<feature type="transmembrane region" description="Helical" evidence="6">
    <location>
        <begin position="12"/>
        <end position="29"/>
    </location>
</feature>
<name>A0A5N5STM1_9CRUS</name>
<comment type="subcellular location">
    <subcellularLocation>
        <location evidence="6">Cell membrane</location>
        <topology evidence="6">Multi-pass membrane protein</topology>
    </subcellularLocation>
    <subcellularLocation>
        <location evidence="1">Membrane</location>
        <topology evidence="1">Multi-pass membrane protein</topology>
    </subcellularLocation>
</comment>
<dbReference type="PANTHER" id="PTHR12385">
    <property type="entry name" value="CHOLINE TRANSPORTER-LIKE (SLC FAMILY 44)"/>
    <property type="match status" value="1"/>
</dbReference>
<evidence type="ECO:0000256" key="3">
    <source>
        <dbReference type="ARBA" id="ARBA00022692"/>
    </source>
</evidence>
<keyword evidence="8" id="KW-1185">Reference proteome</keyword>
<comment type="similarity">
    <text evidence="2 6">Belongs to the CTL (choline transporter-like) family.</text>
</comment>